<dbReference type="InterPro" id="IPR045864">
    <property type="entry name" value="aa-tRNA-synth_II/BPL/LPL"/>
</dbReference>
<reference evidence="6 7" key="2">
    <citation type="submission" date="2019-01" db="EMBL/GenBank/DDBJ databases">
        <title>The decoding of complex shrimp genome reveals the adaptation for benthos swimmer, frequently molting mechanism and breeding impact on genome.</title>
        <authorList>
            <person name="Sun Y."/>
            <person name="Gao Y."/>
            <person name="Yu Y."/>
        </authorList>
    </citation>
    <scope>NUCLEOTIDE SEQUENCE [LARGE SCALE GENOMIC DNA]</scope>
    <source>
        <tissue evidence="6">Muscle</tissue>
    </source>
</reference>
<dbReference type="Pfam" id="PF21948">
    <property type="entry name" value="LplA-B_cat"/>
    <property type="match status" value="1"/>
</dbReference>
<dbReference type="InterPro" id="IPR045295">
    <property type="entry name" value="Complex1_LYR_SDHAF1_LYRM8"/>
</dbReference>
<dbReference type="PANTHER" id="PTHR10993:SF7">
    <property type="entry name" value="LIPOYLTRANSFERASE 2, MITOCHONDRIAL-RELATED"/>
    <property type="match status" value="1"/>
</dbReference>
<dbReference type="Proteomes" id="UP000283509">
    <property type="component" value="Unassembled WGS sequence"/>
</dbReference>
<dbReference type="STRING" id="6689.A0A423SVZ7"/>
<gene>
    <name evidence="6" type="ORF">C7M84_013458</name>
</gene>
<evidence type="ECO:0000313" key="7">
    <source>
        <dbReference type="Proteomes" id="UP000283509"/>
    </source>
</evidence>
<dbReference type="CDD" id="cd20268">
    <property type="entry name" value="Complex1_LYR_SDHAF1_LYRM8"/>
    <property type="match status" value="1"/>
</dbReference>
<keyword evidence="7" id="KW-1185">Reference proteome</keyword>
<comment type="subcellular location">
    <subcellularLocation>
        <location evidence="1">Mitochondrion matrix</location>
    </subcellularLocation>
</comment>
<dbReference type="GO" id="GO:0033819">
    <property type="term" value="F:lipoyl(octanoyl) transferase activity"/>
    <property type="evidence" value="ECO:0007669"/>
    <property type="project" value="InterPro"/>
</dbReference>
<proteinExistence type="inferred from homology"/>
<dbReference type="Gene3D" id="3.30.930.10">
    <property type="entry name" value="Bira Bifunctional Protein, Domain 2"/>
    <property type="match status" value="1"/>
</dbReference>
<dbReference type="GO" id="GO:0005759">
    <property type="term" value="C:mitochondrial matrix"/>
    <property type="evidence" value="ECO:0007669"/>
    <property type="project" value="UniProtKB-SubCell"/>
</dbReference>
<evidence type="ECO:0000256" key="1">
    <source>
        <dbReference type="ARBA" id="ARBA00004305"/>
    </source>
</evidence>
<sequence>MPRHSKVQLEVLRLYKHCLRAAEKKPGFSDNVKYEFRKNAAIPKTDMLRIEHMLRQGWRKLKMMQDPYKVVAEKVRQNVKSKKEPGHTMLLLEHEPVYTTGIRDHEYSAEEEAKLKALGADFHRTNRGGLITFHGPGQLTAYPILNLSSFNPGIKWYVCALERAVIRTCRSFGVVAETSPHTGVWVKDD</sequence>
<dbReference type="PANTHER" id="PTHR10993">
    <property type="entry name" value="OCTANOYLTRANSFERASE"/>
    <property type="match status" value="1"/>
</dbReference>
<dbReference type="EMBL" id="QCYY01002671">
    <property type="protein sequence ID" value="ROT68410.1"/>
    <property type="molecule type" value="Genomic_DNA"/>
</dbReference>
<accession>A0A423SVZ7</accession>
<dbReference type="Pfam" id="PF05347">
    <property type="entry name" value="Complex1_LYR"/>
    <property type="match status" value="1"/>
</dbReference>
<evidence type="ECO:0000259" key="5">
    <source>
        <dbReference type="PROSITE" id="PS51733"/>
    </source>
</evidence>
<dbReference type="SUPFAM" id="SSF55681">
    <property type="entry name" value="Class II aaRS and biotin synthetases"/>
    <property type="match status" value="1"/>
</dbReference>
<dbReference type="GO" id="GO:0034553">
    <property type="term" value="P:mitochondrial respiratory chain complex II assembly"/>
    <property type="evidence" value="ECO:0007669"/>
    <property type="project" value="InterPro"/>
</dbReference>
<dbReference type="AlphaFoldDB" id="A0A423SVZ7"/>
<evidence type="ECO:0000313" key="6">
    <source>
        <dbReference type="EMBL" id="ROT68410.1"/>
    </source>
</evidence>
<dbReference type="InterPro" id="IPR008011">
    <property type="entry name" value="Complex1_LYR_dom"/>
</dbReference>
<dbReference type="InterPro" id="IPR020605">
    <property type="entry name" value="Octanoyltransferase_CS"/>
</dbReference>
<dbReference type="GO" id="GO:0009249">
    <property type="term" value="P:protein lipoylation"/>
    <property type="evidence" value="ECO:0007669"/>
    <property type="project" value="InterPro"/>
</dbReference>
<evidence type="ECO:0000256" key="4">
    <source>
        <dbReference type="ARBA" id="ARBA00025715"/>
    </source>
</evidence>
<comment type="similarity">
    <text evidence="4">Belongs to the complex I LYR family. SDHAF1 subfamily.</text>
</comment>
<dbReference type="PROSITE" id="PS01313">
    <property type="entry name" value="LIPB"/>
    <property type="match status" value="1"/>
</dbReference>
<keyword evidence="6" id="KW-0808">Transferase</keyword>
<feature type="domain" description="BPL/LPL catalytic" evidence="5">
    <location>
        <begin position="83"/>
        <end position="189"/>
    </location>
</feature>
<comment type="caution">
    <text evidence="6">The sequence shown here is derived from an EMBL/GenBank/DDBJ whole genome shotgun (WGS) entry which is preliminary data.</text>
</comment>
<evidence type="ECO:0000256" key="2">
    <source>
        <dbReference type="ARBA" id="ARBA00023128"/>
    </source>
</evidence>
<reference evidence="6 7" key="1">
    <citation type="submission" date="2018-04" db="EMBL/GenBank/DDBJ databases">
        <authorList>
            <person name="Zhang X."/>
            <person name="Yuan J."/>
            <person name="Li F."/>
            <person name="Xiang J."/>
        </authorList>
    </citation>
    <scope>NUCLEOTIDE SEQUENCE [LARGE SCALE GENOMIC DNA]</scope>
    <source>
        <tissue evidence="6">Muscle</tissue>
    </source>
</reference>
<evidence type="ECO:0000256" key="3">
    <source>
        <dbReference type="ARBA" id="ARBA00023186"/>
    </source>
</evidence>
<dbReference type="OrthoDB" id="19908at2759"/>
<protein>
    <submittedName>
        <fullName evidence="6">Mitochondrial putative octanoyltransferase</fullName>
    </submittedName>
</protein>
<name>A0A423SVZ7_PENVA</name>
<dbReference type="InterPro" id="IPR004143">
    <property type="entry name" value="BPL_LPL_catalytic"/>
</dbReference>
<dbReference type="PROSITE" id="PS51733">
    <property type="entry name" value="BPL_LPL_CATALYTIC"/>
    <property type="match status" value="1"/>
</dbReference>
<keyword evidence="3" id="KW-0143">Chaperone</keyword>
<keyword evidence="2" id="KW-0496">Mitochondrion</keyword>
<organism evidence="6 7">
    <name type="scientific">Penaeus vannamei</name>
    <name type="common">Whiteleg shrimp</name>
    <name type="synonym">Litopenaeus vannamei</name>
    <dbReference type="NCBI Taxonomy" id="6689"/>
    <lineage>
        <taxon>Eukaryota</taxon>
        <taxon>Metazoa</taxon>
        <taxon>Ecdysozoa</taxon>
        <taxon>Arthropoda</taxon>
        <taxon>Crustacea</taxon>
        <taxon>Multicrustacea</taxon>
        <taxon>Malacostraca</taxon>
        <taxon>Eumalacostraca</taxon>
        <taxon>Eucarida</taxon>
        <taxon>Decapoda</taxon>
        <taxon>Dendrobranchiata</taxon>
        <taxon>Penaeoidea</taxon>
        <taxon>Penaeidae</taxon>
        <taxon>Penaeus</taxon>
    </lineage>
</organism>